<name>A0A2X2WEV6_CLOCO</name>
<reference evidence="2 3" key="1">
    <citation type="submission" date="2018-06" db="EMBL/GenBank/DDBJ databases">
        <authorList>
            <consortium name="Pathogen Informatics"/>
            <person name="Doyle S."/>
        </authorList>
    </citation>
    <scope>NUCLEOTIDE SEQUENCE [LARGE SCALE GENOMIC DNA]</scope>
    <source>
        <strain evidence="2 3">NCTC13028</strain>
    </source>
</reference>
<dbReference type="RefSeq" id="WP_111921502.1">
    <property type="nucleotide sequence ID" value="NZ_UAWC01000013.1"/>
</dbReference>
<gene>
    <name evidence="2" type="primary">comE_2</name>
    <name evidence="2" type="ORF">NCTC13028_01500</name>
</gene>
<feature type="domain" description="Metallo-beta-lactamase" evidence="1">
    <location>
        <begin position="52"/>
        <end position="246"/>
    </location>
</feature>
<dbReference type="CDD" id="cd07731">
    <property type="entry name" value="ComA-like_MBL-fold"/>
    <property type="match status" value="1"/>
</dbReference>
<organism evidence="2 3">
    <name type="scientific">Clostridium cochlearium</name>
    <dbReference type="NCBI Taxonomy" id="1494"/>
    <lineage>
        <taxon>Bacteria</taxon>
        <taxon>Bacillati</taxon>
        <taxon>Bacillota</taxon>
        <taxon>Clostridia</taxon>
        <taxon>Eubacteriales</taxon>
        <taxon>Clostridiaceae</taxon>
        <taxon>Clostridium</taxon>
    </lineage>
</organism>
<dbReference type="SUPFAM" id="SSF56281">
    <property type="entry name" value="Metallo-hydrolase/oxidoreductase"/>
    <property type="match status" value="1"/>
</dbReference>
<dbReference type="InterPro" id="IPR052159">
    <property type="entry name" value="Competence_DNA_uptake"/>
</dbReference>
<evidence type="ECO:0000259" key="1">
    <source>
        <dbReference type="SMART" id="SM00849"/>
    </source>
</evidence>
<dbReference type="SMART" id="SM00849">
    <property type="entry name" value="Lactamase_B"/>
    <property type="match status" value="1"/>
</dbReference>
<dbReference type="InterPro" id="IPR001279">
    <property type="entry name" value="Metallo-B-lactamas"/>
</dbReference>
<dbReference type="InterPro" id="IPR036866">
    <property type="entry name" value="RibonucZ/Hydroxyglut_hydro"/>
</dbReference>
<dbReference type="InterPro" id="IPR035681">
    <property type="entry name" value="ComA-like_MBL"/>
</dbReference>
<evidence type="ECO:0000313" key="2">
    <source>
        <dbReference type="EMBL" id="SQB34585.1"/>
    </source>
</evidence>
<protein>
    <submittedName>
        <fullName evidence="2">Competence protein ComE</fullName>
    </submittedName>
</protein>
<proteinExistence type="predicted"/>
<dbReference type="AlphaFoldDB" id="A0A2X2WEV6"/>
<dbReference type="Gene3D" id="3.60.15.10">
    <property type="entry name" value="Ribonuclease Z/Hydroxyacylglutathione hydrolase-like"/>
    <property type="match status" value="1"/>
</dbReference>
<accession>A0A2X2WEV6</accession>
<dbReference type="EMBL" id="UAWC01000013">
    <property type="protein sequence ID" value="SQB34585.1"/>
    <property type="molecule type" value="Genomic_DNA"/>
</dbReference>
<evidence type="ECO:0000313" key="3">
    <source>
        <dbReference type="Proteomes" id="UP000250223"/>
    </source>
</evidence>
<dbReference type="Pfam" id="PF00753">
    <property type="entry name" value="Lactamase_B"/>
    <property type="match status" value="1"/>
</dbReference>
<dbReference type="Proteomes" id="UP000250223">
    <property type="component" value="Unassembled WGS sequence"/>
</dbReference>
<dbReference type="PANTHER" id="PTHR30619:SF7">
    <property type="entry name" value="BETA-LACTAMASE DOMAIN PROTEIN"/>
    <property type="match status" value="1"/>
</dbReference>
<dbReference type="PANTHER" id="PTHR30619">
    <property type="entry name" value="DNA INTERNALIZATION/COMPETENCE PROTEIN COMEC/REC2"/>
    <property type="match status" value="1"/>
</dbReference>
<sequence>MLKNNSKTLKLLTIPILVLFILGLIFKLNLKVTADNNLDKNFVEIHFIDVGQGDCTLIKGNKINILIDSGSKLYKDKVISYLKKENIKEIDLLVATHPHEDHIGSMSYIIDKFKIKTFYAPKVKENTPCFYSMIKSLKNKDLKITPIKALDKINLSEDLKCTILAPNSSNYISLNNYSIVMKISFKNNSFLFTGDAESISESEMLSKDLDLRADILKLGHHGSNTSSTEPFLKEVSPSIAIASCGKNNPFNHPSIKVVQRLKKENIQFFRTDIDGDIVIYSNGKNLIRVYK</sequence>